<dbReference type="Pfam" id="PF16123">
    <property type="entry name" value="HAGH_C"/>
    <property type="match status" value="1"/>
</dbReference>
<comment type="cofactor">
    <cofactor evidence="7">
        <name>Zn(2+)</name>
        <dbReference type="ChEBI" id="CHEBI:29105"/>
    </cofactor>
    <text evidence="7">Binds 2 Zn(2+) ions per subunit.</text>
</comment>
<dbReference type="Gene3D" id="3.60.15.10">
    <property type="entry name" value="Ribonuclease Z/Hydroxyacylglutathione hydrolase-like"/>
    <property type="match status" value="1"/>
</dbReference>
<dbReference type="OrthoDB" id="9802248at2"/>
<dbReference type="AlphaFoldDB" id="A0A1T4NYL4"/>
<feature type="binding site" evidence="7">
    <location>
        <position position="130"/>
    </location>
    <ligand>
        <name>Zn(2+)</name>
        <dbReference type="ChEBI" id="CHEBI:29105"/>
        <label>1</label>
    </ligand>
</feature>
<dbReference type="CDD" id="cd07723">
    <property type="entry name" value="hydroxyacylglutathione_hydrolase_MBL-fold"/>
    <property type="match status" value="1"/>
</dbReference>
<dbReference type="RefSeq" id="WP_078757583.1">
    <property type="nucleotide sequence ID" value="NZ_FUXP01000002.1"/>
</dbReference>
<feature type="domain" description="Metallo-beta-lactamase" evidence="8">
    <location>
        <begin position="11"/>
        <end position="168"/>
    </location>
</feature>
<dbReference type="NCBIfam" id="TIGR03413">
    <property type="entry name" value="GSH_gloB"/>
    <property type="match status" value="1"/>
</dbReference>
<feature type="binding site" evidence="7">
    <location>
        <position position="130"/>
    </location>
    <ligand>
        <name>Zn(2+)</name>
        <dbReference type="ChEBI" id="CHEBI:29105"/>
        <label>2</label>
    </ligand>
</feature>
<comment type="subunit">
    <text evidence="7">Monomer.</text>
</comment>
<gene>
    <name evidence="7" type="primary">gloB</name>
    <name evidence="9" type="ORF">SAMN02745674_00967</name>
</gene>
<dbReference type="GO" id="GO:0004416">
    <property type="term" value="F:hydroxyacylglutathione hydrolase activity"/>
    <property type="evidence" value="ECO:0007669"/>
    <property type="project" value="UniProtKB-UniRule"/>
</dbReference>
<dbReference type="EC" id="3.1.2.6" evidence="7"/>
<comment type="catalytic activity">
    <reaction evidence="1 7">
        <text>an S-(2-hydroxyacyl)glutathione + H2O = a 2-hydroxy carboxylate + glutathione + H(+)</text>
        <dbReference type="Rhea" id="RHEA:21864"/>
        <dbReference type="ChEBI" id="CHEBI:15377"/>
        <dbReference type="ChEBI" id="CHEBI:15378"/>
        <dbReference type="ChEBI" id="CHEBI:57925"/>
        <dbReference type="ChEBI" id="CHEBI:58896"/>
        <dbReference type="ChEBI" id="CHEBI:71261"/>
        <dbReference type="EC" id="3.1.2.6"/>
    </reaction>
</comment>
<dbReference type="Proteomes" id="UP000190061">
    <property type="component" value="Unassembled WGS sequence"/>
</dbReference>
<dbReference type="Pfam" id="PF00753">
    <property type="entry name" value="Lactamase_B"/>
    <property type="match status" value="1"/>
</dbReference>
<sequence>MDLQPLRAFDDNYIWLLHDQTGGAIVVDPGEAEPVLAAAEDGLRPTAILLTHHHADHVGGVPSLLEHWPELPVVAPPDPRITCANRIAHDGDAIEVGGRTFKALSVPGHTSSHVAFHLEEEGEAVVFSGDTLFSLGCGRMFEGSPAQMLASLSRLAGLPGLTRLCCGHEYTMSNAAFAAAVEPHNPDLRQRTREAQAMIDAHRPTLPSSIASELACNPFLRCGQPEIVATVAHRLGREPVDAVEVFAELRRWKDGFSA</sequence>
<dbReference type="UniPathway" id="UPA00619">
    <property type="reaction ID" value="UER00676"/>
</dbReference>
<evidence type="ECO:0000256" key="4">
    <source>
        <dbReference type="ARBA" id="ARBA00022723"/>
    </source>
</evidence>
<evidence type="ECO:0000256" key="1">
    <source>
        <dbReference type="ARBA" id="ARBA00001623"/>
    </source>
</evidence>
<dbReference type="SUPFAM" id="SSF56281">
    <property type="entry name" value="Metallo-hydrolase/oxidoreductase"/>
    <property type="match status" value="1"/>
</dbReference>
<dbReference type="InterPro" id="IPR035680">
    <property type="entry name" value="Clx_II_MBL"/>
</dbReference>
<feature type="binding site" evidence="7">
    <location>
        <position position="54"/>
    </location>
    <ligand>
        <name>Zn(2+)</name>
        <dbReference type="ChEBI" id="CHEBI:29105"/>
        <label>1</label>
    </ligand>
</feature>
<dbReference type="PANTHER" id="PTHR43705:SF1">
    <property type="entry name" value="HYDROXYACYLGLUTATHIONE HYDROLASE GLOB"/>
    <property type="match status" value="1"/>
</dbReference>
<feature type="binding site" evidence="7">
    <location>
        <position position="168"/>
    </location>
    <ligand>
        <name>Zn(2+)</name>
        <dbReference type="ChEBI" id="CHEBI:29105"/>
        <label>2</label>
    </ligand>
</feature>
<evidence type="ECO:0000256" key="2">
    <source>
        <dbReference type="ARBA" id="ARBA00004963"/>
    </source>
</evidence>
<evidence type="ECO:0000256" key="7">
    <source>
        <dbReference type="HAMAP-Rule" id="MF_01374"/>
    </source>
</evidence>
<evidence type="ECO:0000259" key="8">
    <source>
        <dbReference type="SMART" id="SM00849"/>
    </source>
</evidence>
<dbReference type="InterPro" id="IPR017782">
    <property type="entry name" value="Hydroxyacylglutathione_Hdrlase"/>
</dbReference>
<feature type="binding site" evidence="7">
    <location>
        <position position="52"/>
    </location>
    <ligand>
        <name>Zn(2+)</name>
        <dbReference type="ChEBI" id="CHEBI:29105"/>
        <label>1</label>
    </ligand>
</feature>
<dbReference type="PANTHER" id="PTHR43705">
    <property type="entry name" value="HYDROXYACYLGLUTATHIONE HYDROLASE"/>
    <property type="match status" value="1"/>
</dbReference>
<keyword evidence="6 7" id="KW-0862">Zinc</keyword>
<protein>
    <recommendedName>
        <fullName evidence="7">Hydroxyacylglutathione hydrolase</fullName>
        <ecNumber evidence="7">3.1.2.6</ecNumber>
    </recommendedName>
    <alternativeName>
        <fullName evidence="7">Glyoxalase II</fullName>
        <shortName evidence="7">Glx II</shortName>
    </alternativeName>
</protein>
<dbReference type="GO" id="GO:0046872">
    <property type="term" value="F:metal ion binding"/>
    <property type="evidence" value="ECO:0007669"/>
    <property type="project" value="UniProtKB-KW"/>
</dbReference>
<dbReference type="InterPro" id="IPR050110">
    <property type="entry name" value="Glyoxalase_II_hydrolase"/>
</dbReference>
<reference evidence="9 10" key="1">
    <citation type="submission" date="2017-02" db="EMBL/GenBank/DDBJ databases">
        <authorList>
            <person name="Peterson S.W."/>
        </authorList>
    </citation>
    <scope>NUCLEOTIDE SEQUENCE [LARGE SCALE GENOMIC DNA]</scope>
    <source>
        <strain evidence="9 10">DSM 21749</strain>
    </source>
</reference>
<evidence type="ECO:0000256" key="3">
    <source>
        <dbReference type="ARBA" id="ARBA00006759"/>
    </source>
</evidence>
<comment type="pathway">
    <text evidence="2 7">Secondary metabolite metabolism; methylglyoxal degradation; (R)-lactate from methylglyoxal: step 2/2.</text>
</comment>
<keyword evidence="10" id="KW-1185">Reference proteome</keyword>
<feature type="binding site" evidence="7">
    <location>
        <position position="109"/>
    </location>
    <ligand>
        <name>Zn(2+)</name>
        <dbReference type="ChEBI" id="CHEBI:29105"/>
        <label>1</label>
    </ligand>
</feature>
<evidence type="ECO:0000256" key="5">
    <source>
        <dbReference type="ARBA" id="ARBA00022801"/>
    </source>
</evidence>
<keyword evidence="5 7" id="KW-0378">Hydrolase</keyword>
<name>A0A1T4NYL4_9GAMM</name>
<accession>A0A1T4NYL4</accession>
<dbReference type="InterPro" id="IPR032282">
    <property type="entry name" value="HAGH_C"/>
</dbReference>
<dbReference type="SMART" id="SM00849">
    <property type="entry name" value="Lactamase_B"/>
    <property type="match status" value="1"/>
</dbReference>
<evidence type="ECO:0000313" key="10">
    <source>
        <dbReference type="Proteomes" id="UP000190061"/>
    </source>
</evidence>
<dbReference type="PIRSF" id="PIRSF005457">
    <property type="entry name" value="Glx"/>
    <property type="match status" value="1"/>
</dbReference>
<evidence type="ECO:0000256" key="6">
    <source>
        <dbReference type="ARBA" id="ARBA00022833"/>
    </source>
</evidence>
<dbReference type="GO" id="GO:0019243">
    <property type="term" value="P:methylglyoxal catabolic process to D-lactate via S-lactoyl-glutathione"/>
    <property type="evidence" value="ECO:0007669"/>
    <property type="project" value="UniProtKB-UniRule"/>
</dbReference>
<dbReference type="InterPro" id="IPR001279">
    <property type="entry name" value="Metallo-B-lactamas"/>
</dbReference>
<dbReference type="HAMAP" id="MF_01374">
    <property type="entry name" value="Glyoxalase_2"/>
    <property type="match status" value="1"/>
</dbReference>
<dbReference type="EMBL" id="FUXP01000002">
    <property type="protein sequence ID" value="SJZ84116.1"/>
    <property type="molecule type" value="Genomic_DNA"/>
</dbReference>
<evidence type="ECO:0000313" key="9">
    <source>
        <dbReference type="EMBL" id="SJZ84116.1"/>
    </source>
</evidence>
<comment type="function">
    <text evidence="7">Thiolesterase that catalyzes the hydrolysis of S-D-lactoyl-glutathione to form glutathione and D-lactic acid.</text>
</comment>
<dbReference type="InterPro" id="IPR036866">
    <property type="entry name" value="RibonucZ/Hydroxyglut_hydro"/>
</dbReference>
<organism evidence="9 10">
    <name type="scientific">Lysobacter spongiicola DSM 21749</name>
    <dbReference type="NCBI Taxonomy" id="1122188"/>
    <lineage>
        <taxon>Bacteria</taxon>
        <taxon>Pseudomonadati</taxon>
        <taxon>Pseudomonadota</taxon>
        <taxon>Gammaproteobacteria</taxon>
        <taxon>Lysobacterales</taxon>
        <taxon>Lysobacteraceae</taxon>
        <taxon>Novilysobacter</taxon>
    </lineage>
</organism>
<keyword evidence="4 7" id="KW-0479">Metal-binding</keyword>
<feature type="binding site" evidence="7">
    <location>
        <position position="57"/>
    </location>
    <ligand>
        <name>Zn(2+)</name>
        <dbReference type="ChEBI" id="CHEBI:29105"/>
        <label>2</label>
    </ligand>
</feature>
<dbReference type="STRING" id="1122188.SAMN02745674_00967"/>
<feature type="binding site" evidence="7">
    <location>
        <position position="56"/>
    </location>
    <ligand>
        <name>Zn(2+)</name>
        <dbReference type="ChEBI" id="CHEBI:29105"/>
        <label>2</label>
    </ligand>
</feature>
<proteinExistence type="inferred from homology"/>
<comment type="similarity">
    <text evidence="3 7">Belongs to the metallo-beta-lactamase superfamily. Glyoxalase II family.</text>
</comment>